<feature type="compositionally biased region" description="Polar residues" evidence="1">
    <location>
        <begin position="637"/>
        <end position="652"/>
    </location>
</feature>
<dbReference type="PANTHER" id="PTHR34802">
    <property type="entry name" value="CHORISMATE SYNTHASE"/>
    <property type="match status" value="1"/>
</dbReference>
<dbReference type="Proteomes" id="UP001415857">
    <property type="component" value="Unassembled WGS sequence"/>
</dbReference>
<feature type="region of interest" description="Disordered" evidence="1">
    <location>
        <begin position="71"/>
        <end position="99"/>
    </location>
</feature>
<sequence>MGSENEDRCFPSLSESDETTQQIYKQTKLSYTRDFLISLAELDTCKNLPSGFDPLILREFDDASNNILERPRIPVSTSSHSFNGSEYGSSQSNRYSDGRHYGDQYQRSWQNPEHDGLLGSGAFPRVSRFIAGASTPGVRGNGHHLLNRSNEPYRPPRPYKAVPHSGRENHDSYNDETFGSAECLSQEREEEERKRKASFELMRKEQHNAIHVKQKQFVGEHEENLDPDISTLLKDPRIDKRLVNGSNESEESVASPASNNKSAQNSFSTQILASRPLVPPGFSSKTMEKNPGTNPPVPEVENVDFEANLTCSISNPVDKIFCDSREEEQSQKDINDQQHDRKRIHVPYIDEGEKIVIPSSDADISDNIAEFHNPLYRASNFPKVSVAEEVEVTDVEDVTGDKIMDMSAQDHSPLVLEKFFGSASVVNSSDSFSFIENHDVKAVYTKKPISYSSKFAHWFLEEGKIPAGHTSSGNEKSGSQMFGVSDERVTQQNPPDFSSEINELTHKPMTSTSTSATDGISEQLYSCNKSTVTSVLTCEDLEQSILSKINENSSAQLQSVQGGSDYNTKDEQSNSANGDGLSQHLLSLLQKGANLKDLTASSKLNMELSDKLQLPEVQNDRSALNNSSKGDTENSERNLTLKPTSGTGVTKELQSTEASFSIQRGSLVRVARNDVLEPCVFPFPVTDNSFFPSTVNDYGFIGGNCEGIMASNRAKQTGLGKIEENHSRFDNAWANTGSNLQNEQGSKVSPNSGFSEKADSTIEICLPEEDSLITIDDPIMPQYSMFMPTGDQIHADWSNSTAPVNIAEKLAALKAALRDERSTLPSLKGRPLPSGSYDVMGSEPPYLNLHEQLSYPQFHHNKMNPGRSFFHTLDSPQAQLRKAMNPKAYHHNPPPHHHIPRNVPSSPFQGTHAEQTRFDHPIHHSLFQQMHMADNSSPHLVNRQPRGAPLPQPINQMACYTQELNSMQSVSRNYQQPSYGGRGMTNLDPSGIGRDKNQVAFHRLIEMELREKQTQRFPVAGYSQGTFPNESTWEFGMDNRPTWQ</sequence>
<name>A0AAP0SAW7_LIQFO</name>
<feature type="compositionally biased region" description="Basic and acidic residues" evidence="1">
    <location>
        <begin position="185"/>
        <end position="197"/>
    </location>
</feature>
<gene>
    <name evidence="2" type="ORF">L1049_020144</name>
</gene>
<dbReference type="EMBL" id="JBBPBK010000001">
    <property type="protein sequence ID" value="KAK9292184.1"/>
    <property type="molecule type" value="Genomic_DNA"/>
</dbReference>
<feature type="compositionally biased region" description="Polar residues" evidence="1">
    <location>
        <begin position="490"/>
        <end position="517"/>
    </location>
</feature>
<evidence type="ECO:0000256" key="1">
    <source>
        <dbReference type="SAM" id="MobiDB-lite"/>
    </source>
</evidence>
<feature type="region of interest" description="Disordered" evidence="1">
    <location>
        <begin position="466"/>
        <end position="517"/>
    </location>
</feature>
<feature type="region of interest" description="Disordered" evidence="1">
    <location>
        <begin position="556"/>
        <end position="579"/>
    </location>
</feature>
<feature type="compositionally biased region" description="Polar residues" evidence="1">
    <location>
        <begin position="620"/>
        <end position="629"/>
    </location>
</feature>
<reference evidence="2 3" key="1">
    <citation type="journal article" date="2024" name="Plant J.">
        <title>Genome sequences and population genomics reveal climatic adaptation and genomic divergence between two closely related sweetgum species.</title>
        <authorList>
            <person name="Xu W.Q."/>
            <person name="Ren C.Q."/>
            <person name="Zhang X.Y."/>
            <person name="Comes H.P."/>
            <person name="Liu X.H."/>
            <person name="Li Y.G."/>
            <person name="Kettle C.J."/>
            <person name="Jalonen R."/>
            <person name="Gaisberger H."/>
            <person name="Ma Y.Z."/>
            <person name="Qiu Y.X."/>
        </authorList>
    </citation>
    <scope>NUCLEOTIDE SEQUENCE [LARGE SCALE GENOMIC DNA]</scope>
    <source>
        <strain evidence="2">Hangzhou</strain>
    </source>
</reference>
<proteinExistence type="predicted"/>
<feature type="compositionally biased region" description="Polar residues" evidence="1">
    <location>
        <begin position="469"/>
        <end position="482"/>
    </location>
</feature>
<protein>
    <submittedName>
        <fullName evidence="2">Uncharacterized protein</fullName>
    </submittedName>
</protein>
<dbReference type="AlphaFoldDB" id="A0AAP0SAW7"/>
<feature type="region of interest" description="Disordered" evidence="1">
    <location>
        <begin position="889"/>
        <end position="912"/>
    </location>
</feature>
<feature type="region of interest" description="Disordered" evidence="1">
    <location>
        <begin position="134"/>
        <end position="197"/>
    </location>
</feature>
<feature type="compositionally biased region" description="Polar residues" evidence="1">
    <location>
        <begin position="75"/>
        <end position="95"/>
    </location>
</feature>
<feature type="compositionally biased region" description="Basic residues" evidence="1">
    <location>
        <begin position="889"/>
        <end position="900"/>
    </location>
</feature>
<evidence type="ECO:0000313" key="2">
    <source>
        <dbReference type="EMBL" id="KAK9292184.1"/>
    </source>
</evidence>
<feature type="region of interest" description="Disordered" evidence="1">
    <location>
        <begin position="610"/>
        <end position="652"/>
    </location>
</feature>
<accession>A0AAP0SAW7</accession>
<keyword evidence="3" id="KW-1185">Reference proteome</keyword>
<dbReference type="PANTHER" id="PTHR34802:SF1">
    <property type="entry name" value="CHORISMATE SYNTHASE"/>
    <property type="match status" value="1"/>
</dbReference>
<comment type="caution">
    <text evidence="2">The sequence shown here is derived from an EMBL/GenBank/DDBJ whole genome shotgun (WGS) entry which is preliminary data.</text>
</comment>
<evidence type="ECO:0000313" key="3">
    <source>
        <dbReference type="Proteomes" id="UP001415857"/>
    </source>
</evidence>
<feature type="compositionally biased region" description="Polar residues" evidence="1">
    <location>
        <begin position="556"/>
        <end position="566"/>
    </location>
</feature>
<organism evidence="2 3">
    <name type="scientific">Liquidambar formosana</name>
    <name type="common">Formosan gum</name>
    <dbReference type="NCBI Taxonomy" id="63359"/>
    <lineage>
        <taxon>Eukaryota</taxon>
        <taxon>Viridiplantae</taxon>
        <taxon>Streptophyta</taxon>
        <taxon>Embryophyta</taxon>
        <taxon>Tracheophyta</taxon>
        <taxon>Spermatophyta</taxon>
        <taxon>Magnoliopsida</taxon>
        <taxon>eudicotyledons</taxon>
        <taxon>Gunneridae</taxon>
        <taxon>Pentapetalae</taxon>
        <taxon>Saxifragales</taxon>
        <taxon>Altingiaceae</taxon>
        <taxon>Liquidambar</taxon>
    </lineage>
</organism>
<feature type="region of interest" description="Disordered" evidence="1">
    <location>
        <begin position="243"/>
        <end position="299"/>
    </location>
</feature>
<feature type="compositionally biased region" description="Polar residues" evidence="1">
    <location>
        <begin position="255"/>
        <end position="272"/>
    </location>
</feature>